<organism evidence="6 7">
    <name type="scientific">Candidatus Paralactobacillus gallistercoris</name>
    <dbReference type="NCBI Taxonomy" id="2838724"/>
    <lineage>
        <taxon>Bacteria</taxon>
        <taxon>Bacillati</taxon>
        <taxon>Bacillota</taxon>
        <taxon>Bacilli</taxon>
        <taxon>Lactobacillales</taxon>
        <taxon>Lactobacillaceae</taxon>
        <taxon>Lactobacillus</taxon>
    </lineage>
</organism>
<accession>A0A948TK29</accession>
<comment type="similarity">
    <text evidence="5">Belongs to the SepF family.</text>
</comment>
<dbReference type="GO" id="GO:0005737">
    <property type="term" value="C:cytoplasm"/>
    <property type="evidence" value="ECO:0007669"/>
    <property type="project" value="UniProtKB-SubCell"/>
</dbReference>
<dbReference type="GO" id="GO:0000917">
    <property type="term" value="P:division septum assembly"/>
    <property type="evidence" value="ECO:0007669"/>
    <property type="project" value="UniProtKB-KW"/>
</dbReference>
<keyword evidence="1 5" id="KW-0132">Cell division</keyword>
<dbReference type="InterPro" id="IPR023052">
    <property type="entry name" value="Cell_div_SepF"/>
</dbReference>
<dbReference type="GO" id="GO:0043093">
    <property type="term" value="P:FtsZ-dependent cytokinesis"/>
    <property type="evidence" value="ECO:0007669"/>
    <property type="project" value="UniProtKB-UniRule"/>
</dbReference>
<comment type="subunit">
    <text evidence="5">Homodimer. Interacts with FtsZ.</text>
</comment>
<reference evidence="6" key="2">
    <citation type="submission" date="2021-04" db="EMBL/GenBank/DDBJ databases">
        <authorList>
            <person name="Gilroy R."/>
        </authorList>
    </citation>
    <scope>NUCLEOTIDE SEQUENCE</scope>
    <source>
        <strain evidence="6">F6-6636</strain>
    </source>
</reference>
<protein>
    <recommendedName>
        <fullName evidence="5">Cell division protein SepF</fullName>
    </recommendedName>
</protein>
<dbReference type="HAMAP" id="MF_01197">
    <property type="entry name" value="SepF"/>
    <property type="match status" value="1"/>
</dbReference>
<dbReference type="InterPro" id="IPR007561">
    <property type="entry name" value="Cell_div_SepF/SepF-rel"/>
</dbReference>
<evidence type="ECO:0000256" key="3">
    <source>
        <dbReference type="ARBA" id="ARBA00023306"/>
    </source>
</evidence>
<dbReference type="PANTHER" id="PTHR35798:SF1">
    <property type="entry name" value="CELL DIVISION PROTEIN SEPF"/>
    <property type="match status" value="1"/>
</dbReference>
<evidence type="ECO:0000256" key="5">
    <source>
        <dbReference type="HAMAP-Rule" id="MF_01197"/>
    </source>
</evidence>
<evidence type="ECO:0000313" key="7">
    <source>
        <dbReference type="Proteomes" id="UP000777303"/>
    </source>
</evidence>
<name>A0A948TK29_9LACO</name>
<dbReference type="PANTHER" id="PTHR35798">
    <property type="entry name" value="CELL DIVISION PROTEIN SEPF"/>
    <property type="match status" value="1"/>
</dbReference>
<sequence>MANKFLSKFLGMEDTEAPESQMEETVDDAQDTNVSGNHFNNKVVAMNANAASHRVNKIVIFEPRIYSDAKEVGTHLLNNRAVVVNFDRIDAMQARRIVDFLTGAVFAVKGEIKRIGDQIFLCTPANFEIDGNLSQIVEGHQRAEN</sequence>
<dbReference type="EMBL" id="JAHLFS010000063">
    <property type="protein sequence ID" value="MBU3852054.1"/>
    <property type="molecule type" value="Genomic_DNA"/>
</dbReference>
<dbReference type="Gene3D" id="3.30.110.150">
    <property type="entry name" value="SepF-like protein"/>
    <property type="match status" value="1"/>
</dbReference>
<evidence type="ECO:0000256" key="1">
    <source>
        <dbReference type="ARBA" id="ARBA00022618"/>
    </source>
</evidence>
<comment type="function">
    <text evidence="4 5">Cell division protein that is part of the divisome complex and is recruited early to the Z-ring. Probably stimulates Z-ring formation, perhaps through the cross-linking of FtsZ protofilaments. Its function overlaps with FtsA.</text>
</comment>
<keyword evidence="2 5" id="KW-0717">Septation</keyword>
<dbReference type="InterPro" id="IPR038594">
    <property type="entry name" value="SepF-like_sf"/>
</dbReference>
<keyword evidence="5" id="KW-0963">Cytoplasm</keyword>
<gene>
    <name evidence="5 6" type="primary">sepF</name>
    <name evidence="6" type="ORF">H9901_05085</name>
</gene>
<evidence type="ECO:0000256" key="2">
    <source>
        <dbReference type="ARBA" id="ARBA00023210"/>
    </source>
</evidence>
<proteinExistence type="inferred from homology"/>
<evidence type="ECO:0000313" key="6">
    <source>
        <dbReference type="EMBL" id="MBU3852054.1"/>
    </source>
</evidence>
<evidence type="ECO:0000256" key="4">
    <source>
        <dbReference type="ARBA" id="ARBA00044936"/>
    </source>
</evidence>
<dbReference type="Pfam" id="PF04472">
    <property type="entry name" value="SepF"/>
    <property type="match status" value="1"/>
</dbReference>
<dbReference type="AlphaFoldDB" id="A0A948TK29"/>
<comment type="subcellular location">
    <subcellularLocation>
        <location evidence="5">Cytoplasm</location>
    </subcellularLocation>
    <text evidence="5">Localizes to the division site, in a FtsZ-dependent manner.</text>
</comment>
<dbReference type="Proteomes" id="UP000777303">
    <property type="component" value="Unassembled WGS sequence"/>
</dbReference>
<comment type="caution">
    <text evidence="6">The sequence shown here is derived from an EMBL/GenBank/DDBJ whole genome shotgun (WGS) entry which is preliminary data.</text>
</comment>
<reference evidence="6" key="1">
    <citation type="journal article" date="2021" name="PeerJ">
        <title>Extensive microbial diversity within the chicken gut microbiome revealed by metagenomics and culture.</title>
        <authorList>
            <person name="Gilroy R."/>
            <person name="Ravi A."/>
            <person name="Getino M."/>
            <person name="Pursley I."/>
            <person name="Horton D.L."/>
            <person name="Alikhan N.F."/>
            <person name="Baker D."/>
            <person name="Gharbi K."/>
            <person name="Hall N."/>
            <person name="Watson M."/>
            <person name="Adriaenssens E.M."/>
            <person name="Foster-Nyarko E."/>
            <person name="Jarju S."/>
            <person name="Secka A."/>
            <person name="Antonio M."/>
            <person name="Oren A."/>
            <person name="Chaudhuri R.R."/>
            <person name="La Ragione R."/>
            <person name="Hildebrand F."/>
            <person name="Pallen M.J."/>
        </authorList>
    </citation>
    <scope>NUCLEOTIDE SEQUENCE</scope>
    <source>
        <strain evidence="6">F6-6636</strain>
    </source>
</reference>
<keyword evidence="3 5" id="KW-0131">Cell cycle</keyword>